<dbReference type="Pfam" id="PF00482">
    <property type="entry name" value="T2SSF"/>
    <property type="match status" value="2"/>
</dbReference>
<evidence type="ECO:0000313" key="11">
    <source>
        <dbReference type="Proteomes" id="UP000229966"/>
    </source>
</evidence>
<gene>
    <name evidence="10" type="ORF">COS38_02890</name>
</gene>
<feature type="domain" description="Type II secretion system protein GspF" evidence="9">
    <location>
        <begin position="17"/>
        <end position="140"/>
    </location>
</feature>
<comment type="caution">
    <text evidence="10">The sequence shown here is derived from an EMBL/GenBank/DDBJ whole genome shotgun (WGS) entry which is preliminary data.</text>
</comment>
<evidence type="ECO:0000256" key="4">
    <source>
        <dbReference type="ARBA" id="ARBA00022519"/>
    </source>
</evidence>
<keyword evidence="7 8" id="KW-0472">Membrane</keyword>
<comment type="similarity">
    <text evidence="2">Belongs to the GSP F family.</text>
</comment>
<reference evidence="11" key="1">
    <citation type="submission" date="2017-09" db="EMBL/GenBank/DDBJ databases">
        <title>Depth-based differentiation of microbial function through sediment-hosted aquifers and enrichment of novel symbionts in the deep terrestrial subsurface.</title>
        <authorList>
            <person name="Probst A.J."/>
            <person name="Ladd B."/>
            <person name="Jarett J.K."/>
            <person name="Geller-Mcgrath D.E."/>
            <person name="Sieber C.M.K."/>
            <person name="Emerson J.B."/>
            <person name="Anantharaman K."/>
            <person name="Thomas B.C."/>
            <person name="Malmstrom R."/>
            <person name="Stieglmeier M."/>
            <person name="Klingl A."/>
            <person name="Woyke T."/>
            <person name="Ryan C.M."/>
            <person name="Banfield J.F."/>
        </authorList>
    </citation>
    <scope>NUCLEOTIDE SEQUENCE [LARGE SCALE GENOMIC DNA]</scope>
</reference>
<accession>A0A2M7CHS8</accession>
<dbReference type="GO" id="GO:0005886">
    <property type="term" value="C:plasma membrane"/>
    <property type="evidence" value="ECO:0007669"/>
    <property type="project" value="UniProtKB-SubCell"/>
</dbReference>
<keyword evidence="3" id="KW-1003">Cell membrane</keyword>
<feature type="transmembrane region" description="Helical" evidence="8">
    <location>
        <begin position="317"/>
        <end position="342"/>
    </location>
</feature>
<evidence type="ECO:0000256" key="2">
    <source>
        <dbReference type="ARBA" id="ARBA00005745"/>
    </source>
</evidence>
<name>A0A2M7CHS8_9BACT</name>
<evidence type="ECO:0000256" key="7">
    <source>
        <dbReference type="ARBA" id="ARBA00023136"/>
    </source>
</evidence>
<dbReference type="EMBL" id="PEUM01000083">
    <property type="protein sequence ID" value="PIV25194.1"/>
    <property type="molecule type" value="Genomic_DNA"/>
</dbReference>
<proteinExistence type="inferred from homology"/>
<comment type="subcellular location">
    <subcellularLocation>
        <location evidence="1">Cell inner membrane</location>
        <topology evidence="1">Multi-pass membrane protein</topology>
    </subcellularLocation>
</comment>
<feature type="transmembrane region" description="Helical" evidence="8">
    <location>
        <begin position="116"/>
        <end position="139"/>
    </location>
</feature>
<keyword evidence="6 8" id="KW-1133">Transmembrane helix</keyword>
<evidence type="ECO:0000256" key="8">
    <source>
        <dbReference type="SAM" id="Phobius"/>
    </source>
</evidence>
<dbReference type="PANTHER" id="PTHR30012:SF0">
    <property type="entry name" value="TYPE II SECRETION SYSTEM PROTEIN F-RELATED"/>
    <property type="match status" value="1"/>
</dbReference>
<evidence type="ECO:0000256" key="3">
    <source>
        <dbReference type="ARBA" id="ARBA00022475"/>
    </source>
</evidence>
<keyword evidence="4" id="KW-0997">Cell inner membrane</keyword>
<sequence>MPINVFNKVSTRDKSFFSNQLSLMLESGLQLSAGIRILKNQTINQYFRTVLTEVLNDLEQGKRFSESLARFPGVFNRVYVNIVHSGESSGKLDNVLSELGSQLSQDSDFTSKLKNVMIYPVILLIGIVTVALFASVKLIPSLTEVFNESEVNLPWATQLLIGFSTFMLGNWLWLVIGIVVIVILLVYFLKTPTGEILVHQLLIREPTKLFLNLYLLRFCRIFGSLLNSGVPIIDSLQITSEVVGNDALREELRYSATQLEKGVPLSLPFSESKYFPYFLSQMLLVGEKTGKTDQILLNLAKYFEKETTMRIENLQTIFEPVIIVILGIAVAILVFAVILPVYQFAQVV</sequence>
<dbReference type="FunFam" id="1.20.81.30:FF:000001">
    <property type="entry name" value="Type II secretion system protein F"/>
    <property type="match status" value="1"/>
</dbReference>
<protein>
    <recommendedName>
        <fullName evidence="9">Type II secretion system protein GspF domain-containing protein</fullName>
    </recommendedName>
</protein>
<dbReference type="Proteomes" id="UP000229966">
    <property type="component" value="Unassembled WGS sequence"/>
</dbReference>
<dbReference type="PANTHER" id="PTHR30012">
    <property type="entry name" value="GENERAL SECRETION PATHWAY PROTEIN"/>
    <property type="match status" value="1"/>
</dbReference>
<evidence type="ECO:0000256" key="5">
    <source>
        <dbReference type="ARBA" id="ARBA00022692"/>
    </source>
</evidence>
<dbReference type="InterPro" id="IPR018076">
    <property type="entry name" value="T2SS_GspF_dom"/>
</dbReference>
<evidence type="ECO:0000256" key="1">
    <source>
        <dbReference type="ARBA" id="ARBA00004429"/>
    </source>
</evidence>
<feature type="transmembrane region" description="Helical" evidence="8">
    <location>
        <begin position="159"/>
        <end position="189"/>
    </location>
</feature>
<evidence type="ECO:0000313" key="10">
    <source>
        <dbReference type="EMBL" id="PIV25194.1"/>
    </source>
</evidence>
<dbReference type="InterPro" id="IPR042094">
    <property type="entry name" value="T2SS_GspF_sf"/>
</dbReference>
<dbReference type="Gene3D" id="1.20.81.30">
    <property type="entry name" value="Type II secretion system (T2SS), domain F"/>
    <property type="match status" value="2"/>
</dbReference>
<organism evidence="10 11">
    <name type="scientific">Candidatus Berkelbacteria bacterium CG03_land_8_20_14_0_80_40_36</name>
    <dbReference type="NCBI Taxonomy" id="1974509"/>
    <lineage>
        <taxon>Bacteria</taxon>
        <taxon>Candidatus Berkelbacteria</taxon>
    </lineage>
</organism>
<keyword evidence="5 8" id="KW-0812">Transmembrane</keyword>
<evidence type="ECO:0000256" key="6">
    <source>
        <dbReference type="ARBA" id="ARBA00022989"/>
    </source>
</evidence>
<dbReference type="InterPro" id="IPR003004">
    <property type="entry name" value="GspF/PilC"/>
</dbReference>
<evidence type="ECO:0000259" key="9">
    <source>
        <dbReference type="Pfam" id="PF00482"/>
    </source>
</evidence>
<dbReference type="AlphaFoldDB" id="A0A2M7CHS8"/>
<dbReference type="PRINTS" id="PR00812">
    <property type="entry name" value="BCTERIALGSPF"/>
</dbReference>
<feature type="domain" description="Type II secretion system protein GspF" evidence="9">
    <location>
        <begin position="218"/>
        <end position="340"/>
    </location>
</feature>